<organism evidence="7 8">
    <name type="scientific">Candidatus Iainarchaeum sp</name>
    <dbReference type="NCBI Taxonomy" id="3101447"/>
    <lineage>
        <taxon>Archaea</taxon>
        <taxon>Candidatus Iainarchaeota</taxon>
        <taxon>Candidatus Iainarchaeia</taxon>
        <taxon>Candidatus Iainarchaeales</taxon>
        <taxon>Candidatus Iainarchaeaceae</taxon>
        <taxon>Candidatus Iainarchaeum</taxon>
    </lineage>
</organism>
<evidence type="ECO:0000313" key="7">
    <source>
        <dbReference type="EMBL" id="MBN2066876.1"/>
    </source>
</evidence>
<dbReference type="Pfam" id="PF00410">
    <property type="entry name" value="Ribosomal_S8"/>
    <property type="match status" value="1"/>
</dbReference>
<keyword evidence="2 5" id="KW-0699">rRNA-binding</keyword>
<gene>
    <name evidence="5" type="primary">rps8</name>
    <name evidence="7" type="ORF">JW744_00225</name>
</gene>
<comment type="subunit">
    <text evidence="5">Part of the 30S ribosomal subunit.</text>
</comment>
<dbReference type="Gene3D" id="3.30.1370.30">
    <property type="match status" value="1"/>
</dbReference>
<evidence type="ECO:0000256" key="5">
    <source>
        <dbReference type="HAMAP-Rule" id="MF_01302"/>
    </source>
</evidence>
<dbReference type="InterPro" id="IPR047863">
    <property type="entry name" value="Ribosomal_uS8_CS"/>
</dbReference>
<dbReference type="GO" id="GO:0005840">
    <property type="term" value="C:ribosome"/>
    <property type="evidence" value="ECO:0007669"/>
    <property type="project" value="UniProtKB-KW"/>
</dbReference>
<dbReference type="Gene3D" id="3.30.1490.10">
    <property type="match status" value="1"/>
</dbReference>
<keyword evidence="4 5" id="KW-0687">Ribonucleoprotein</keyword>
<dbReference type="EMBL" id="JAFGDB010000005">
    <property type="protein sequence ID" value="MBN2066876.1"/>
    <property type="molecule type" value="Genomic_DNA"/>
</dbReference>
<dbReference type="GO" id="GO:0006412">
    <property type="term" value="P:translation"/>
    <property type="evidence" value="ECO:0007669"/>
    <property type="project" value="UniProtKB-UniRule"/>
</dbReference>
<evidence type="ECO:0000256" key="3">
    <source>
        <dbReference type="ARBA" id="ARBA00022980"/>
    </source>
</evidence>
<comment type="function">
    <text evidence="5">One of the primary rRNA binding proteins, it binds directly to 16S rRNA central domain where it helps coordinate assembly of the platform of the 30S subunit.</text>
</comment>
<keyword evidence="3 5" id="KW-0689">Ribosomal protein</keyword>
<sequence>MRFDPVADALVSIKNSENAAKKECLIRPASKLLGEILKVMQQHGYINSFEFIDDGRDGTFKIGLLGKINNTRAIKPRYAVKKNGFEKYEKRYLPARDVGILIVTTPEGVLSHRQAREKGQGGRLLAFVY</sequence>
<keyword evidence="5" id="KW-0694">RNA-binding</keyword>
<evidence type="ECO:0000256" key="2">
    <source>
        <dbReference type="ARBA" id="ARBA00022730"/>
    </source>
</evidence>
<dbReference type="PROSITE" id="PS00053">
    <property type="entry name" value="RIBOSOMAL_S8"/>
    <property type="match status" value="1"/>
</dbReference>
<comment type="similarity">
    <text evidence="1 5 6">Belongs to the universal ribosomal protein uS8 family.</text>
</comment>
<dbReference type="SUPFAM" id="SSF56047">
    <property type="entry name" value="Ribosomal protein S8"/>
    <property type="match status" value="1"/>
</dbReference>
<evidence type="ECO:0000256" key="1">
    <source>
        <dbReference type="ARBA" id="ARBA00006471"/>
    </source>
</evidence>
<dbReference type="Proteomes" id="UP000809243">
    <property type="component" value="Unassembled WGS sequence"/>
</dbReference>
<dbReference type="NCBIfam" id="NF003115">
    <property type="entry name" value="PRK04034.1"/>
    <property type="match status" value="1"/>
</dbReference>
<comment type="caution">
    <text evidence="7">The sequence shown here is derived from an EMBL/GenBank/DDBJ whole genome shotgun (WGS) entry which is preliminary data.</text>
</comment>
<accession>A0A938YSW2</accession>
<dbReference type="HAMAP" id="MF_01302_A">
    <property type="entry name" value="Ribosomal_uS8_A"/>
    <property type="match status" value="1"/>
</dbReference>
<dbReference type="AlphaFoldDB" id="A0A938YSW2"/>
<protein>
    <recommendedName>
        <fullName evidence="5">Small ribosomal subunit protein uS8</fullName>
    </recommendedName>
</protein>
<dbReference type="FunFam" id="3.30.1370.30:FF:000001">
    <property type="entry name" value="40S ribosomal protein S15a"/>
    <property type="match status" value="1"/>
</dbReference>
<evidence type="ECO:0000313" key="8">
    <source>
        <dbReference type="Proteomes" id="UP000809243"/>
    </source>
</evidence>
<dbReference type="GO" id="GO:1990904">
    <property type="term" value="C:ribonucleoprotein complex"/>
    <property type="evidence" value="ECO:0007669"/>
    <property type="project" value="UniProtKB-KW"/>
</dbReference>
<dbReference type="GO" id="GO:0003735">
    <property type="term" value="F:structural constituent of ribosome"/>
    <property type="evidence" value="ECO:0007669"/>
    <property type="project" value="InterPro"/>
</dbReference>
<dbReference type="GO" id="GO:0019843">
    <property type="term" value="F:rRNA binding"/>
    <property type="evidence" value="ECO:0007669"/>
    <property type="project" value="UniProtKB-UniRule"/>
</dbReference>
<evidence type="ECO:0000256" key="6">
    <source>
        <dbReference type="RuleBase" id="RU003660"/>
    </source>
</evidence>
<evidence type="ECO:0000256" key="4">
    <source>
        <dbReference type="ARBA" id="ARBA00023274"/>
    </source>
</evidence>
<reference evidence="7" key="1">
    <citation type="submission" date="2021-01" db="EMBL/GenBank/DDBJ databases">
        <title>Active Sulfur Cycling in an Early Earth Analoge.</title>
        <authorList>
            <person name="Hahn C.R."/>
            <person name="Youssef N.H."/>
            <person name="Elshahed M."/>
        </authorList>
    </citation>
    <scope>NUCLEOTIDE SEQUENCE</scope>
    <source>
        <strain evidence="7">Zod_Metabat.1151</strain>
    </source>
</reference>
<dbReference type="InterPro" id="IPR035987">
    <property type="entry name" value="Ribosomal_uS8_sf"/>
</dbReference>
<name>A0A938YSW2_9ARCH</name>
<dbReference type="InterPro" id="IPR000630">
    <property type="entry name" value="Ribosomal_uS8"/>
</dbReference>
<dbReference type="PANTHER" id="PTHR11758">
    <property type="entry name" value="40S RIBOSOMAL PROTEIN S15A"/>
    <property type="match status" value="1"/>
</dbReference>
<proteinExistence type="inferred from homology"/>